<sequence length="99" mass="10827">MPHICKALAQVAIACRCPLRGLFGACTCLGCYLLVATEDFLNWMYCIHMACVGEVLGLHVHMLRRYGVLPDEAVEAAVAKLQPTAPHIARLLLELASLH</sequence>
<dbReference type="Proteomes" id="UP000001567">
    <property type="component" value="Chromosome"/>
</dbReference>
<dbReference type="EMBL" id="CP000660">
    <property type="protein sequence ID" value="ABP51633.1"/>
    <property type="molecule type" value="Genomic_DNA"/>
</dbReference>
<dbReference type="KEGG" id="pas:Pars_2087"/>
<gene>
    <name evidence="1" type="ordered locus">Pars_2087</name>
</gene>
<accession>A4WML6</accession>
<dbReference type="AlphaFoldDB" id="A4WML6"/>
<proteinExistence type="predicted"/>
<evidence type="ECO:0008006" key="3">
    <source>
        <dbReference type="Google" id="ProtNLM"/>
    </source>
</evidence>
<evidence type="ECO:0000313" key="1">
    <source>
        <dbReference type="EMBL" id="ABP51633.1"/>
    </source>
</evidence>
<protein>
    <recommendedName>
        <fullName evidence="3">PaREP10</fullName>
    </recommendedName>
</protein>
<evidence type="ECO:0000313" key="2">
    <source>
        <dbReference type="Proteomes" id="UP000001567"/>
    </source>
</evidence>
<name>A4WML6_PYRAR</name>
<reference evidence="1 2" key="1">
    <citation type="submission" date="2007-04" db="EMBL/GenBank/DDBJ databases">
        <title>Complete sequence of Pyrobaculum arsenaticum DSM 13514.</title>
        <authorList>
            <consortium name="US DOE Joint Genome Institute"/>
            <person name="Copeland A."/>
            <person name="Lucas S."/>
            <person name="Lapidus A."/>
            <person name="Barry K."/>
            <person name="Glavina del Rio T."/>
            <person name="Dalin E."/>
            <person name="Tice H."/>
            <person name="Pitluck S."/>
            <person name="Chain P."/>
            <person name="Malfatti S."/>
            <person name="Shin M."/>
            <person name="Vergez L."/>
            <person name="Schmutz J."/>
            <person name="Larimer F."/>
            <person name="Land M."/>
            <person name="Hauser L."/>
            <person name="Kyrpides N."/>
            <person name="Mikhailova N."/>
            <person name="Cozen A.E."/>
            <person name="Fitz-Gibbon S.T."/>
            <person name="House C.H."/>
            <person name="Saltikov C."/>
            <person name="Lowe T.M."/>
            <person name="Richardson P."/>
        </authorList>
    </citation>
    <scope>NUCLEOTIDE SEQUENCE [LARGE SCALE GENOMIC DNA]</scope>
    <source>
        <strain evidence="2">ATCC 700994 / DSM 13514 / JCM 11321 / PZ6</strain>
    </source>
</reference>
<dbReference type="HOGENOM" id="CLU_181231_0_0_2"/>
<organism evidence="1 2">
    <name type="scientific">Pyrobaculum arsenaticum (strain DSM 13514 / JCM 11321 / PZ6)</name>
    <dbReference type="NCBI Taxonomy" id="340102"/>
    <lineage>
        <taxon>Archaea</taxon>
        <taxon>Thermoproteota</taxon>
        <taxon>Thermoprotei</taxon>
        <taxon>Thermoproteales</taxon>
        <taxon>Thermoproteaceae</taxon>
        <taxon>Pyrobaculum</taxon>
    </lineage>
</organism>